<protein>
    <submittedName>
        <fullName evidence="2">Uncharacterized protein</fullName>
    </submittedName>
</protein>
<evidence type="ECO:0000256" key="1">
    <source>
        <dbReference type="SAM" id="MobiDB-lite"/>
    </source>
</evidence>
<name>A0A017T1U4_9BACT</name>
<proteinExistence type="predicted"/>
<reference evidence="2 3" key="1">
    <citation type="submission" date="2013-05" db="EMBL/GenBank/DDBJ databases">
        <title>Genome assembly of Chondromyces apiculatus DSM 436.</title>
        <authorList>
            <person name="Sharma G."/>
            <person name="Khatri I."/>
            <person name="Kaur C."/>
            <person name="Mayilraj S."/>
            <person name="Subramanian S."/>
        </authorList>
    </citation>
    <scope>NUCLEOTIDE SEQUENCE [LARGE SCALE GENOMIC DNA]</scope>
    <source>
        <strain evidence="2 3">DSM 436</strain>
    </source>
</reference>
<sequence>MRLSGAASGERSRRAVTETQGSNNDSREPPRSVTLLRGRGRHHPWTHAALVT</sequence>
<dbReference type="EMBL" id="ASRX01000060">
    <property type="protein sequence ID" value="EYF02506.1"/>
    <property type="molecule type" value="Genomic_DNA"/>
</dbReference>
<dbReference type="STRING" id="1192034.CAP_7128"/>
<gene>
    <name evidence="2" type="ORF">CAP_7128</name>
</gene>
<dbReference type="AlphaFoldDB" id="A0A017T1U4"/>
<feature type="region of interest" description="Disordered" evidence="1">
    <location>
        <begin position="1"/>
        <end position="52"/>
    </location>
</feature>
<accession>A0A017T1U4</accession>
<keyword evidence="3" id="KW-1185">Reference proteome</keyword>
<comment type="caution">
    <text evidence="2">The sequence shown here is derived from an EMBL/GenBank/DDBJ whole genome shotgun (WGS) entry which is preliminary data.</text>
</comment>
<evidence type="ECO:0000313" key="2">
    <source>
        <dbReference type="EMBL" id="EYF02506.1"/>
    </source>
</evidence>
<evidence type="ECO:0000313" key="3">
    <source>
        <dbReference type="Proteomes" id="UP000019678"/>
    </source>
</evidence>
<dbReference type="Proteomes" id="UP000019678">
    <property type="component" value="Unassembled WGS sequence"/>
</dbReference>
<organism evidence="2 3">
    <name type="scientific">Chondromyces apiculatus DSM 436</name>
    <dbReference type="NCBI Taxonomy" id="1192034"/>
    <lineage>
        <taxon>Bacteria</taxon>
        <taxon>Pseudomonadati</taxon>
        <taxon>Myxococcota</taxon>
        <taxon>Polyangia</taxon>
        <taxon>Polyangiales</taxon>
        <taxon>Polyangiaceae</taxon>
        <taxon>Chondromyces</taxon>
    </lineage>
</organism>